<sequence length="186" mass="20296">MPHSLAEQAEVAARRAELIRLRLRGVPFNDERILDLGYASPQAASKDLIRALEANRDAAAAEASVYRQQENERLDALLDAVWEQATTERPVYGKDGEFLGNEVDMRAVDTVLKLMDRRAKLNGLDAPVKTEVSGPGGGAVRLDHVGLAELNKLITAAGDPDPDEADDEDDDLRYVDEDEDDDGDAA</sequence>
<gene>
    <name evidence="2" type="ORF">ACFFTP_31240</name>
</gene>
<name>A0ABV5R007_9ACTN</name>
<comment type="caution">
    <text evidence="2">The sequence shown here is derived from an EMBL/GenBank/DDBJ whole genome shotgun (WGS) entry which is preliminary data.</text>
</comment>
<evidence type="ECO:0008006" key="4">
    <source>
        <dbReference type="Google" id="ProtNLM"/>
    </source>
</evidence>
<dbReference type="RefSeq" id="WP_382746263.1">
    <property type="nucleotide sequence ID" value="NZ_JBHMCT010000053.1"/>
</dbReference>
<evidence type="ECO:0000256" key="1">
    <source>
        <dbReference type="SAM" id="MobiDB-lite"/>
    </source>
</evidence>
<proteinExistence type="predicted"/>
<reference evidence="2 3" key="1">
    <citation type="submission" date="2024-09" db="EMBL/GenBank/DDBJ databases">
        <authorList>
            <person name="Sun Q."/>
            <person name="Mori K."/>
        </authorList>
    </citation>
    <scope>NUCLEOTIDE SEQUENCE [LARGE SCALE GENOMIC DNA]</scope>
    <source>
        <strain evidence="2 3">JCM 4414</strain>
    </source>
</reference>
<protein>
    <recommendedName>
        <fullName evidence="4">Terminase small subunit</fullName>
    </recommendedName>
</protein>
<feature type="region of interest" description="Disordered" evidence="1">
    <location>
        <begin position="155"/>
        <end position="186"/>
    </location>
</feature>
<dbReference type="EMBL" id="JBHMCT010000053">
    <property type="protein sequence ID" value="MFB9558643.1"/>
    <property type="molecule type" value="Genomic_DNA"/>
</dbReference>
<evidence type="ECO:0000313" key="2">
    <source>
        <dbReference type="EMBL" id="MFB9558643.1"/>
    </source>
</evidence>
<organism evidence="2 3">
    <name type="scientific">Streptomyces roseoviridis</name>
    <dbReference type="NCBI Taxonomy" id="67361"/>
    <lineage>
        <taxon>Bacteria</taxon>
        <taxon>Bacillati</taxon>
        <taxon>Actinomycetota</taxon>
        <taxon>Actinomycetes</taxon>
        <taxon>Kitasatosporales</taxon>
        <taxon>Streptomycetaceae</taxon>
        <taxon>Streptomyces</taxon>
    </lineage>
</organism>
<feature type="compositionally biased region" description="Acidic residues" evidence="1">
    <location>
        <begin position="160"/>
        <end position="186"/>
    </location>
</feature>
<keyword evidence="3" id="KW-1185">Reference proteome</keyword>
<dbReference type="Proteomes" id="UP001589716">
    <property type="component" value="Unassembled WGS sequence"/>
</dbReference>
<evidence type="ECO:0000313" key="3">
    <source>
        <dbReference type="Proteomes" id="UP001589716"/>
    </source>
</evidence>
<accession>A0ABV5R007</accession>